<comment type="caution">
    <text evidence="1">The sequence shown here is derived from an EMBL/GenBank/DDBJ whole genome shotgun (WGS) entry which is preliminary data.</text>
</comment>
<name>A0AAD4P9P4_PERFH</name>
<organism evidence="1 2">
    <name type="scientific">Perilla frutescens var. hirtella</name>
    <name type="common">Perilla citriodora</name>
    <name type="synonym">Perilla setoyensis</name>
    <dbReference type="NCBI Taxonomy" id="608512"/>
    <lineage>
        <taxon>Eukaryota</taxon>
        <taxon>Viridiplantae</taxon>
        <taxon>Streptophyta</taxon>
        <taxon>Embryophyta</taxon>
        <taxon>Tracheophyta</taxon>
        <taxon>Spermatophyta</taxon>
        <taxon>Magnoliopsida</taxon>
        <taxon>eudicotyledons</taxon>
        <taxon>Gunneridae</taxon>
        <taxon>Pentapetalae</taxon>
        <taxon>asterids</taxon>
        <taxon>lamiids</taxon>
        <taxon>Lamiales</taxon>
        <taxon>Lamiaceae</taxon>
        <taxon>Nepetoideae</taxon>
        <taxon>Elsholtzieae</taxon>
        <taxon>Perilla</taxon>
    </lineage>
</organism>
<reference evidence="1 2" key="1">
    <citation type="journal article" date="2021" name="Nat. Commun.">
        <title>Incipient diploidization of the medicinal plant Perilla within 10,000 years.</title>
        <authorList>
            <person name="Zhang Y."/>
            <person name="Shen Q."/>
            <person name="Leng L."/>
            <person name="Zhang D."/>
            <person name="Chen S."/>
            <person name="Shi Y."/>
            <person name="Ning Z."/>
            <person name="Chen S."/>
        </authorList>
    </citation>
    <scope>NUCLEOTIDE SEQUENCE [LARGE SCALE GENOMIC DNA]</scope>
    <source>
        <strain evidence="2">cv. PC099</strain>
    </source>
</reference>
<accession>A0AAD4P9P4</accession>
<proteinExistence type="predicted"/>
<keyword evidence="2" id="KW-1185">Reference proteome</keyword>
<dbReference type="AlphaFoldDB" id="A0AAD4P9P4"/>
<evidence type="ECO:0000313" key="2">
    <source>
        <dbReference type="Proteomes" id="UP001190926"/>
    </source>
</evidence>
<dbReference type="Proteomes" id="UP001190926">
    <property type="component" value="Unassembled WGS sequence"/>
</dbReference>
<sequence length="77" mass="8852">MQKTSLKQDPRPVAASSWLLGRRRDGEEESLVEFSSVSEGFPWWILRITNGEVIHLENLHVERANFPVRGAEFTKNT</sequence>
<protein>
    <submittedName>
        <fullName evidence="1">Uncharacterized protein</fullName>
    </submittedName>
</protein>
<evidence type="ECO:0000313" key="1">
    <source>
        <dbReference type="EMBL" id="KAH6831923.1"/>
    </source>
</evidence>
<dbReference type="EMBL" id="SDAM02000081">
    <property type="protein sequence ID" value="KAH6831923.1"/>
    <property type="molecule type" value="Genomic_DNA"/>
</dbReference>
<gene>
    <name evidence="1" type="ORF">C2S53_012798</name>
</gene>